<gene>
    <name evidence="1" type="ORF">NQ176_g7203</name>
</gene>
<reference evidence="1" key="1">
    <citation type="submission" date="2022-08" db="EMBL/GenBank/DDBJ databases">
        <title>Genome Sequence of Lecanicillium fungicola.</title>
        <authorList>
            <person name="Buettner E."/>
        </authorList>
    </citation>
    <scope>NUCLEOTIDE SEQUENCE</scope>
    <source>
        <strain evidence="1">Babe33</strain>
    </source>
</reference>
<accession>A0ACC1MZC1</accession>
<evidence type="ECO:0000313" key="2">
    <source>
        <dbReference type="Proteomes" id="UP001143910"/>
    </source>
</evidence>
<comment type="caution">
    <text evidence="1">The sequence shown here is derived from an EMBL/GenBank/DDBJ whole genome shotgun (WGS) entry which is preliminary data.</text>
</comment>
<sequence>MGGKRGKRSSNSNSEPVKALQSANSLPMSTSEVSEHQDLGYKLRVLIHDLVNMTKNPTAVARLNSTTDEHYISLPYFTPEEGLLVRNAIIDTEPDLYHVPSYGGFDHNDDDNDQADGKASTTTSLATKHVHEALSTILSTFLEKRRASGDARPCGPHHLAPLYAALFGIALEEIQDAGFLTRLRKNGL</sequence>
<keyword evidence="2" id="KW-1185">Reference proteome</keyword>
<proteinExistence type="predicted"/>
<name>A0ACC1MZC1_9HYPO</name>
<organism evidence="1 2">
    <name type="scientific">Zarea fungicola</name>
    <dbReference type="NCBI Taxonomy" id="93591"/>
    <lineage>
        <taxon>Eukaryota</taxon>
        <taxon>Fungi</taxon>
        <taxon>Dikarya</taxon>
        <taxon>Ascomycota</taxon>
        <taxon>Pezizomycotina</taxon>
        <taxon>Sordariomycetes</taxon>
        <taxon>Hypocreomycetidae</taxon>
        <taxon>Hypocreales</taxon>
        <taxon>Cordycipitaceae</taxon>
        <taxon>Zarea</taxon>
    </lineage>
</organism>
<protein>
    <submittedName>
        <fullName evidence="1">Uncharacterized protein</fullName>
    </submittedName>
</protein>
<evidence type="ECO:0000313" key="1">
    <source>
        <dbReference type="EMBL" id="KAJ2972357.1"/>
    </source>
</evidence>
<dbReference type="EMBL" id="JANJQO010001166">
    <property type="protein sequence ID" value="KAJ2972357.1"/>
    <property type="molecule type" value="Genomic_DNA"/>
</dbReference>
<dbReference type="Proteomes" id="UP001143910">
    <property type="component" value="Unassembled WGS sequence"/>
</dbReference>